<dbReference type="InterPro" id="IPR032675">
    <property type="entry name" value="LRR_dom_sf"/>
</dbReference>
<feature type="compositionally biased region" description="Acidic residues" evidence="1">
    <location>
        <begin position="156"/>
        <end position="177"/>
    </location>
</feature>
<dbReference type="Gene3D" id="3.80.10.10">
    <property type="entry name" value="Ribonuclease Inhibitor"/>
    <property type="match status" value="1"/>
</dbReference>
<dbReference type="Proteomes" id="UP000054248">
    <property type="component" value="Unassembled WGS sequence"/>
</dbReference>
<dbReference type="EMBL" id="KN823002">
    <property type="protein sequence ID" value="KIO27879.1"/>
    <property type="molecule type" value="Genomic_DNA"/>
</dbReference>
<evidence type="ECO:0000313" key="2">
    <source>
        <dbReference type="EMBL" id="KIO27879.1"/>
    </source>
</evidence>
<reference evidence="2 3" key="1">
    <citation type="submission" date="2014-04" db="EMBL/GenBank/DDBJ databases">
        <authorList>
            <consortium name="DOE Joint Genome Institute"/>
            <person name="Kuo A."/>
            <person name="Girlanda M."/>
            <person name="Perotto S."/>
            <person name="Kohler A."/>
            <person name="Nagy L.G."/>
            <person name="Floudas D."/>
            <person name="Copeland A."/>
            <person name="Barry K.W."/>
            <person name="Cichocki N."/>
            <person name="Veneault-Fourrey C."/>
            <person name="LaButti K."/>
            <person name="Lindquist E.A."/>
            <person name="Lipzen A."/>
            <person name="Lundell T."/>
            <person name="Morin E."/>
            <person name="Murat C."/>
            <person name="Sun H."/>
            <person name="Tunlid A."/>
            <person name="Henrissat B."/>
            <person name="Grigoriev I.V."/>
            <person name="Hibbett D.S."/>
            <person name="Martin F."/>
            <person name="Nordberg H.P."/>
            <person name="Cantor M.N."/>
            <person name="Hua S.X."/>
        </authorList>
    </citation>
    <scope>NUCLEOTIDE SEQUENCE [LARGE SCALE GENOMIC DNA]</scope>
    <source>
        <strain evidence="2 3">MUT 4182</strain>
    </source>
</reference>
<dbReference type="AlphaFoldDB" id="A0A0C3QM70"/>
<feature type="non-terminal residue" evidence="2">
    <location>
        <position position="177"/>
    </location>
</feature>
<dbReference type="SUPFAM" id="SSF52047">
    <property type="entry name" value="RNI-like"/>
    <property type="match status" value="1"/>
</dbReference>
<protein>
    <recommendedName>
        <fullName evidence="4">F-box domain-containing protein</fullName>
    </recommendedName>
</protein>
<feature type="region of interest" description="Disordered" evidence="1">
    <location>
        <begin position="155"/>
        <end position="177"/>
    </location>
</feature>
<proteinExistence type="predicted"/>
<accession>A0A0C3QM70</accession>
<evidence type="ECO:0008006" key="4">
    <source>
        <dbReference type="Google" id="ProtNLM"/>
    </source>
</evidence>
<evidence type="ECO:0000256" key="1">
    <source>
        <dbReference type="SAM" id="MobiDB-lite"/>
    </source>
</evidence>
<reference evidence="3" key="2">
    <citation type="submission" date="2015-01" db="EMBL/GenBank/DDBJ databases">
        <title>Evolutionary Origins and Diversification of the Mycorrhizal Mutualists.</title>
        <authorList>
            <consortium name="DOE Joint Genome Institute"/>
            <consortium name="Mycorrhizal Genomics Consortium"/>
            <person name="Kohler A."/>
            <person name="Kuo A."/>
            <person name="Nagy L.G."/>
            <person name="Floudas D."/>
            <person name="Copeland A."/>
            <person name="Barry K.W."/>
            <person name="Cichocki N."/>
            <person name="Veneault-Fourrey C."/>
            <person name="LaButti K."/>
            <person name="Lindquist E.A."/>
            <person name="Lipzen A."/>
            <person name="Lundell T."/>
            <person name="Morin E."/>
            <person name="Murat C."/>
            <person name="Riley R."/>
            <person name="Ohm R."/>
            <person name="Sun H."/>
            <person name="Tunlid A."/>
            <person name="Henrissat B."/>
            <person name="Grigoriev I.V."/>
            <person name="Hibbett D.S."/>
            <person name="Martin F."/>
        </authorList>
    </citation>
    <scope>NUCLEOTIDE SEQUENCE [LARGE SCALE GENOMIC DNA]</scope>
    <source>
        <strain evidence="3">MUT 4182</strain>
    </source>
</reference>
<evidence type="ECO:0000313" key="3">
    <source>
        <dbReference type="Proteomes" id="UP000054248"/>
    </source>
</evidence>
<sequence length="177" mass="19729">MAPWLIELSQAHTQLCNLDITGCVVPTDGWIAAFRNWNSLTSLRLMSCELDDFDVQILSPPETANDQPTLLPKLQKLTLDNEIHLSSTIVRDIVRRRYTLSEARKVDSVTREVAAIQEVTIRGWDAGKVDHKDVAEIAECVERLNIGAFQGGVSDVVDEGSDSDTEWPSDWDSEGSF</sequence>
<dbReference type="HOGENOM" id="CLU_1807656_0_0_1"/>
<gene>
    <name evidence="2" type="ORF">M407DRAFT_243236</name>
</gene>
<organism evidence="2 3">
    <name type="scientific">Tulasnella calospora MUT 4182</name>
    <dbReference type="NCBI Taxonomy" id="1051891"/>
    <lineage>
        <taxon>Eukaryota</taxon>
        <taxon>Fungi</taxon>
        <taxon>Dikarya</taxon>
        <taxon>Basidiomycota</taxon>
        <taxon>Agaricomycotina</taxon>
        <taxon>Agaricomycetes</taxon>
        <taxon>Cantharellales</taxon>
        <taxon>Tulasnellaceae</taxon>
        <taxon>Tulasnella</taxon>
    </lineage>
</organism>
<keyword evidence="3" id="KW-1185">Reference proteome</keyword>
<name>A0A0C3QM70_9AGAM</name>